<gene>
    <name evidence="8" type="ORF">CDD80_2126</name>
</gene>
<feature type="domain" description="CorA-like transporter" evidence="7">
    <location>
        <begin position="7"/>
        <end position="165"/>
    </location>
</feature>
<dbReference type="AlphaFoldDB" id="A0A2C5ZEF1"/>
<accession>A0A2C5ZEF1</accession>
<proteinExistence type="predicted"/>
<name>A0A2C5ZEF1_9HYPO</name>
<dbReference type="InterPro" id="IPR058257">
    <property type="entry name" value="CorA-like_dom"/>
</dbReference>
<feature type="transmembrane region" description="Helical" evidence="6">
    <location>
        <begin position="345"/>
        <end position="365"/>
    </location>
</feature>
<keyword evidence="9" id="KW-1185">Reference proteome</keyword>
<dbReference type="GO" id="GO:0016020">
    <property type="term" value="C:membrane"/>
    <property type="evidence" value="ECO:0007669"/>
    <property type="project" value="UniProtKB-SubCell"/>
</dbReference>
<feature type="transmembrane region" description="Helical" evidence="6">
    <location>
        <begin position="385"/>
        <end position="406"/>
    </location>
</feature>
<feature type="compositionally biased region" description="Basic and acidic residues" evidence="5">
    <location>
        <begin position="436"/>
        <end position="449"/>
    </location>
</feature>
<dbReference type="Gene3D" id="1.20.58.340">
    <property type="entry name" value="Magnesium transport protein CorA, transmembrane region"/>
    <property type="match status" value="1"/>
</dbReference>
<organism evidence="8 9">
    <name type="scientific">Ophiocordyceps camponoti-rufipedis</name>
    <dbReference type="NCBI Taxonomy" id="2004952"/>
    <lineage>
        <taxon>Eukaryota</taxon>
        <taxon>Fungi</taxon>
        <taxon>Dikarya</taxon>
        <taxon>Ascomycota</taxon>
        <taxon>Pezizomycotina</taxon>
        <taxon>Sordariomycetes</taxon>
        <taxon>Hypocreomycetidae</taxon>
        <taxon>Hypocreales</taxon>
        <taxon>Ophiocordycipitaceae</taxon>
        <taxon>Ophiocordyceps</taxon>
    </lineage>
</organism>
<keyword evidence="4 6" id="KW-0472">Membrane</keyword>
<comment type="subcellular location">
    <subcellularLocation>
        <location evidence="1">Membrane</location>
        <topology evidence="1">Multi-pass membrane protein</topology>
    </subcellularLocation>
</comment>
<evidence type="ECO:0000256" key="4">
    <source>
        <dbReference type="ARBA" id="ARBA00023136"/>
    </source>
</evidence>
<keyword evidence="2 6" id="KW-0812">Transmembrane</keyword>
<evidence type="ECO:0000259" key="7">
    <source>
        <dbReference type="Pfam" id="PF26616"/>
    </source>
</evidence>
<evidence type="ECO:0000256" key="3">
    <source>
        <dbReference type="ARBA" id="ARBA00022989"/>
    </source>
</evidence>
<sequence>MNDVPNDCFVDSLRNPILLIDRTDEASQPIREASFLTEQDVDSYLAAHSTDYTTRFISLYQRNSWRPLQATRPMLSSLAKTHDLGDAFCELVSCFYQRNDDIEEAYSVPLTRSVSGQWIDISYSLRYPEFKEETKQWCIRHSAIYHRFNVDTLQSIFILFSPRPEARAHDLVSNCVRAGEPGLFSLHNAFFSSYLPNWRRYITFCESDFHVISNNVSTADDYLFQVGDKDLRRLYVLENKFRLVTSMLALTQQALADAIALIGRPPLKPPADAVQVLENNERHCVAYSRSADYLLQCTRSAAQVLTAALSLQNQRVARKQNDRIYMLHSAAEKQNSNMLKLNESAVFITTLTLLYAPASFIASFFGMNFFAMDQPNNRIVATSMIWIYVAATLALTIATVAFYYWLSQHDGVLYLRRISEFPKEAGIKFRNRRSHKQDNDVELQAREGSLENPSG</sequence>
<evidence type="ECO:0000256" key="5">
    <source>
        <dbReference type="SAM" id="MobiDB-lite"/>
    </source>
</evidence>
<evidence type="ECO:0000256" key="1">
    <source>
        <dbReference type="ARBA" id="ARBA00004141"/>
    </source>
</evidence>
<dbReference type="OrthoDB" id="5392974at2759"/>
<dbReference type="GO" id="GO:0046873">
    <property type="term" value="F:metal ion transmembrane transporter activity"/>
    <property type="evidence" value="ECO:0007669"/>
    <property type="project" value="InterPro"/>
</dbReference>
<evidence type="ECO:0000256" key="6">
    <source>
        <dbReference type="SAM" id="Phobius"/>
    </source>
</evidence>
<dbReference type="EMBL" id="NJES01000020">
    <property type="protein sequence ID" value="PHH80285.1"/>
    <property type="molecule type" value="Genomic_DNA"/>
</dbReference>
<dbReference type="InterPro" id="IPR002523">
    <property type="entry name" value="MgTranspt_CorA/ZnTranspt_ZntB"/>
</dbReference>
<dbReference type="InterPro" id="IPR045863">
    <property type="entry name" value="CorA_TM1_TM2"/>
</dbReference>
<reference evidence="8 9" key="1">
    <citation type="submission" date="2017-06" db="EMBL/GenBank/DDBJ databases">
        <title>Ant-infecting Ophiocordyceps genomes reveal a high diversity of potential behavioral manipulation genes and a possible major role for enterotoxins.</title>
        <authorList>
            <person name="De Bekker C."/>
            <person name="Evans H.C."/>
            <person name="Brachmann A."/>
            <person name="Hughes D.P."/>
        </authorList>
    </citation>
    <scope>NUCLEOTIDE SEQUENCE [LARGE SCALE GENOMIC DNA]</scope>
    <source>
        <strain evidence="8 9">Map16</strain>
    </source>
</reference>
<comment type="caution">
    <text evidence="8">The sequence shown here is derived from an EMBL/GenBank/DDBJ whole genome shotgun (WGS) entry which is preliminary data.</text>
</comment>
<dbReference type="Pfam" id="PF01544">
    <property type="entry name" value="CorA"/>
    <property type="match status" value="1"/>
</dbReference>
<evidence type="ECO:0000256" key="2">
    <source>
        <dbReference type="ARBA" id="ARBA00022692"/>
    </source>
</evidence>
<evidence type="ECO:0000313" key="9">
    <source>
        <dbReference type="Proteomes" id="UP000226431"/>
    </source>
</evidence>
<dbReference type="Pfam" id="PF26616">
    <property type="entry name" value="CorA-like"/>
    <property type="match status" value="1"/>
</dbReference>
<dbReference type="Proteomes" id="UP000226431">
    <property type="component" value="Unassembled WGS sequence"/>
</dbReference>
<keyword evidence="3 6" id="KW-1133">Transmembrane helix</keyword>
<dbReference type="SUPFAM" id="SSF144083">
    <property type="entry name" value="Magnesium transport protein CorA, transmembrane region"/>
    <property type="match status" value="1"/>
</dbReference>
<dbReference type="STRING" id="2004952.A0A2C5ZEF1"/>
<feature type="region of interest" description="Disordered" evidence="5">
    <location>
        <begin position="433"/>
        <end position="455"/>
    </location>
</feature>
<evidence type="ECO:0000313" key="8">
    <source>
        <dbReference type="EMBL" id="PHH80285.1"/>
    </source>
</evidence>
<protein>
    <recommendedName>
        <fullName evidence="7">CorA-like transporter domain-containing protein</fullName>
    </recommendedName>
</protein>